<dbReference type="EMBL" id="BARS01031490">
    <property type="protein sequence ID" value="GAG18724.1"/>
    <property type="molecule type" value="Genomic_DNA"/>
</dbReference>
<keyword evidence="1" id="KW-0175">Coiled coil</keyword>
<evidence type="ECO:0000256" key="1">
    <source>
        <dbReference type="SAM" id="Coils"/>
    </source>
</evidence>
<name>X0VKA6_9ZZZZ</name>
<feature type="coiled-coil region" evidence="1">
    <location>
        <begin position="1"/>
        <end position="28"/>
    </location>
</feature>
<dbReference type="AlphaFoldDB" id="X0VKA6"/>
<proteinExistence type="predicted"/>
<organism evidence="2">
    <name type="scientific">marine sediment metagenome</name>
    <dbReference type="NCBI Taxonomy" id="412755"/>
    <lineage>
        <taxon>unclassified sequences</taxon>
        <taxon>metagenomes</taxon>
        <taxon>ecological metagenomes</taxon>
    </lineage>
</organism>
<sequence>MKFLRDEKDKKDDKLEQLTRSLDKIREKHGSKAVTRASLLKIIKNNRKVPN</sequence>
<protein>
    <submittedName>
        <fullName evidence="2">Uncharacterized protein</fullName>
    </submittedName>
</protein>
<gene>
    <name evidence="2" type="ORF">S01H1_48999</name>
</gene>
<accession>X0VKA6</accession>
<reference evidence="2" key="1">
    <citation type="journal article" date="2014" name="Front. Microbiol.">
        <title>High frequency of phylogenetically diverse reductive dehalogenase-homologous genes in deep subseafloor sedimentary metagenomes.</title>
        <authorList>
            <person name="Kawai M."/>
            <person name="Futagami T."/>
            <person name="Toyoda A."/>
            <person name="Takaki Y."/>
            <person name="Nishi S."/>
            <person name="Hori S."/>
            <person name="Arai W."/>
            <person name="Tsubouchi T."/>
            <person name="Morono Y."/>
            <person name="Uchiyama I."/>
            <person name="Ito T."/>
            <person name="Fujiyama A."/>
            <person name="Inagaki F."/>
            <person name="Takami H."/>
        </authorList>
    </citation>
    <scope>NUCLEOTIDE SEQUENCE</scope>
    <source>
        <strain evidence="2">Expedition CK06-06</strain>
    </source>
</reference>
<evidence type="ECO:0000313" key="2">
    <source>
        <dbReference type="EMBL" id="GAG18724.1"/>
    </source>
</evidence>
<comment type="caution">
    <text evidence="2">The sequence shown here is derived from an EMBL/GenBank/DDBJ whole genome shotgun (WGS) entry which is preliminary data.</text>
</comment>